<keyword evidence="6" id="KW-1185">Reference proteome</keyword>
<accession>A0ABT1FYC0</accession>
<dbReference type="Proteomes" id="UP001204000">
    <property type="component" value="Unassembled WGS sequence"/>
</dbReference>
<dbReference type="PIRSF" id="PIRSF004848">
    <property type="entry name" value="YBL036c_PLPDEIII"/>
    <property type="match status" value="1"/>
</dbReference>
<dbReference type="PANTHER" id="PTHR10146">
    <property type="entry name" value="PROLINE SYNTHETASE CO-TRANSCRIBED BACTERIAL HOMOLOG PROTEIN"/>
    <property type="match status" value="1"/>
</dbReference>
<dbReference type="SUPFAM" id="SSF51419">
    <property type="entry name" value="PLP-binding barrel"/>
    <property type="match status" value="1"/>
</dbReference>
<evidence type="ECO:0000256" key="1">
    <source>
        <dbReference type="ARBA" id="ARBA00022898"/>
    </source>
</evidence>
<name>A0ABT1FYC0_9CORY</name>
<protein>
    <recommendedName>
        <fullName evidence="2">Pyridoxal phosphate homeostasis protein</fullName>
        <shortName evidence="2">PLP homeostasis protein</shortName>
    </recommendedName>
</protein>
<dbReference type="EMBL" id="JAMFTQ010000001">
    <property type="protein sequence ID" value="MCP1386711.1"/>
    <property type="molecule type" value="Genomic_DNA"/>
</dbReference>
<feature type="domain" description="Alanine racemase N-terminal" evidence="4">
    <location>
        <begin position="11"/>
        <end position="239"/>
    </location>
</feature>
<sequence length="241" mass="25471">MTVDTAQLAANLDAVRARIRAAERAAGRPAGSVTLLPVSKFHPVEAIAAVAELGIELVGENREQEARDKVQALTELGAPCGIAMIGQIQSKKANAVARWAREVHSLDSVKLANGLDRGMALALERGDRPEASRVLPCLIQISADGDTSRGGTPEEDVPELVDTVEAAEHLALAGFMVVPPLDADPRAVFENVRSLTDDYSQRLGRQLAFSAGMSGDFEDAILCGSDIVRVGTAVFGPRPVI</sequence>
<dbReference type="PANTHER" id="PTHR10146:SF14">
    <property type="entry name" value="PYRIDOXAL PHOSPHATE HOMEOSTASIS PROTEIN"/>
    <property type="match status" value="1"/>
</dbReference>
<evidence type="ECO:0000313" key="6">
    <source>
        <dbReference type="Proteomes" id="UP001204000"/>
    </source>
</evidence>
<evidence type="ECO:0000256" key="3">
    <source>
        <dbReference type="RuleBase" id="RU004514"/>
    </source>
</evidence>
<reference evidence="5" key="1">
    <citation type="submission" date="2022-05" db="EMBL/GenBank/DDBJ databases">
        <title>Corynebacterium sp. TA-R-1 sp. nov., isolated from human feces.</title>
        <authorList>
            <person name="Shamsuzzaman M."/>
            <person name="Dahal R.H."/>
        </authorList>
    </citation>
    <scope>NUCLEOTIDE SEQUENCE</scope>
    <source>
        <strain evidence="5">TA-R-1</strain>
    </source>
</reference>
<comment type="similarity">
    <text evidence="2 3">Belongs to the pyridoxal phosphate-binding protein YggS/PROSC family.</text>
</comment>
<comment type="function">
    <text evidence="2">Pyridoxal 5'-phosphate (PLP)-binding protein, which is involved in PLP homeostasis.</text>
</comment>
<dbReference type="HAMAP" id="MF_02087">
    <property type="entry name" value="PLP_homeostasis"/>
    <property type="match status" value="1"/>
</dbReference>
<dbReference type="NCBIfam" id="TIGR00044">
    <property type="entry name" value="YggS family pyridoxal phosphate-dependent enzyme"/>
    <property type="match status" value="1"/>
</dbReference>
<dbReference type="InterPro" id="IPR001608">
    <property type="entry name" value="Ala_racemase_N"/>
</dbReference>
<proteinExistence type="inferred from homology"/>
<dbReference type="Pfam" id="PF01168">
    <property type="entry name" value="Ala_racemase_N"/>
    <property type="match status" value="1"/>
</dbReference>
<organism evidence="5 6">
    <name type="scientific">Corynebacterium stercoris</name>
    <dbReference type="NCBI Taxonomy" id="2943490"/>
    <lineage>
        <taxon>Bacteria</taxon>
        <taxon>Bacillati</taxon>
        <taxon>Actinomycetota</taxon>
        <taxon>Actinomycetes</taxon>
        <taxon>Mycobacteriales</taxon>
        <taxon>Corynebacteriaceae</taxon>
        <taxon>Corynebacterium</taxon>
    </lineage>
</organism>
<dbReference type="Gene3D" id="3.20.20.10">
    <property type="entry name" value="Alanine racemase"/>
    <property type="match status" value="1"/>
</dbReference>
<evidence type="ECO:0000259" key="4">
    <source>
        <dbReference type="Pfam" id="PF01168"/>
    </source>
</evidence>
<dbReference type="RefSeq" id="WP_253575386.1">
    <property type="nucleotide sequence ID" value="NZ_JAMFTQ010000001.1"/>
</dbReference>
<feature type="modified residue" description="N6-(pyridoxal phosphate)lysine" evidence="2">
    <location>
        <position position="40"/>
    </location>
</feature>
<gene>
    <name evidence="5" type="ORF">M5J20_00650</name>
</gene>
<evidence type="ECO:0000313" key="5">
    <source>
        <dbReference type="EMBL" id="MCP1386711.1"/>
    </source>
</evidence>
<comment type="caution">
    <text evidence="5">The sequence shown here is derived from an EMBL/GenBank/DDBJ whole genome shotgun (WGS) entry which is preliminary data.</text>
</comment>
<dbReference type="InterPro" id="IPR011078">
    <property type="entry name" value="PyrdxlP_homeostasis"/>
</dbReference>
<evidence type="ECO:0000256" key="2">
    <source>
        <dbReference type="HAMAP-Rule" id="MF_02087"/>
    </source>
</evidence>
<dbReference type="InterPro" id="IPR029066">
    <property type="entry name" value="PLP-binding_barrel"/>
</dbReference>
<keyword evidence="1 2" id="KW-0663">Pyridoxal phosphate</keyword>